<dbReference type="GO" id="GO:0006364">
    <property type="term" value="P:rRNA processing"/>
    <property type="evidence" value="ECO:0007669"/>
    <property type="project" value="UniProtKB-KW"/>
</dbReference>
<evidence type="ECO:0000256" key="2">
    <source>
        <dbReference type="ARBA" id="ARBA00006374"/>
    </source>
</evidence>
<organism evidence="7">
    <name type="scientific">Spathaspora passalidarum (strain NRRL Y-27907 / 11-Y1)</name>
    <dbReference type="NCBI Taxonomy" id="619300"/>
    <lineage>
        <taxon>Eukaryota</taxon>
        <taxon>Fungi</taxon>
        <taxon>Dikarya</taxon>
        <taxon>Ascomycota</taxon>
        <taxon>Saccharomycotina</taxon>
        <taxon>Pichiomycetes</taxon>
        <taxon>Debaryomycetaceae</taxon>
        <taxon>Spathaspora</taxon>
    </lineage>
</organism>
<dbReference type="InterPro" id="IPR010301">
    <property type="entry name" value="RRP1"/>
</dbReference>
<accession>G3ARN2</accession>
<dbReference type="GeneID" id="18874298"/>
<dbReference type="EMBL" id="GL996503">
    <property type="protein sequence ID" value="EGW31785.1"/>
    <property type="molecule type" value="Genomic_DNA"/>
</dbReference>
<dbReference type="PANTHER" id="PTHR13026">
    <property type="entry name" value="NNP-1 PROTEIN NOVEL NUCLEAR PROTEIN 1 NOP52"/>
    <property type="match status" value="1"/>
</dbReference>
<evidence type="ECO:0000256" key="4">
    <source>
        <dbReference type="ARBA" id="ARBA00023242"/>
    </source>
</evidence>
<evidence type="ECO:0000313" key="6">
    <source>
        <dbReference type="EMBL" id="EGW31785.1"/>
    </source>
</evidence>
<evidence type="ECO:0000256" key="3">
    <source>
        <dbReference type="ARBA" id="ARBA00022552"/>
    </source>
</evidence>
<dbReference type="GO" id="GO:0030688">
    <property type="term" value="C:preribosome, small subunit precursor"/>
    <property type="evidence" value="ECO:0007669"/>
    <property type="project" value="InterPro"/>
</dbReference>
<dbReference type="GO" id="GO:0005634">
    <property type="term" value="C:nucleus"/>
    <property type="evidence" value="ECO:0007669"/>
    <property type="project" value="UniProtKB-SubCell"/>
</dbReference>
<proteinExistence type="inferred from homology"/>
<evidence type="ECO:0008006" key="8">
    <source>
        <dbReference type="Google" id="ProtNLM"/>
    </source>
</evidence>
<dbReference type="FunCoup" id="G3ARN2">
    <property type="interactions" value="432"/>
</dbReference>
<name>G3ARN2_SPAPN</name>
<keyword evidence="3" id="KW-0698">rRNA processing</keyword>
<gene>
    <name evidence="6" type="ORF">SPAPADRAFT_62382</name>
</gene>
<reference evidence="6 7" key="1">
    <citation type="journal article" date="2011" name="Proc. Natl. Acad. Sci. U.S.A.">
        <title>Comparative genomics of xylose-fermenting fungi for enhanced biofuel production.</title>
        <authorList>
            <person name="Wohlbach D.J."/>
            <person name="Kuo A."/>
            <person name="Sato T.K."/>
            <person name="Potts K.M."/>
            <person name="Salamov A.A."/>
            <person name="LaButti K.M."/>
            <person name="Sun H."/>
            <person name="Clum A."/>
            <person name="Pangilinan J.L."/>
            <person name="Lindquist E.A."/>
            <person name="Lucas S."/>
            <person name="Lapidus A."/>
            <person name="Jin M."/>
            <person name="Gunawan C."/>
            <person name="Balan V."/>
            <person name="Dale B.E."/>
            <person name="Jeffries T.W."/>
            <person name="Zinkel R."/>
            <person name="Barry K.W."/>
            <person name="Grigoriev I.V."/>
            <person name="Gasch A.P."/>
        </authorList>
    </citation>
    <scope>NUCLEOTIDE SEQUENCE [LARGE SCALE GENOMIC DNA]</scope>
    <source>
        <strain evidence="7">NRRL Y-27907 / 11-Y1</strain>
    </source>
</reference>
<dbReference type="AlphaFoldDB" id="G3ARN2"/>
<dbReference type="STRING" id="619300.G3ARN2"/>
<evidence type="ECO:0000313" key="7">
    <source>
        <dbReference type="Proteomes" id="UP000000709"/>
    </source>
</evidence>
<dbReference type="Pfam" id="PF05997">
    <property type="entry name" value="Nop52"/>
    <property type="match status" value="1"/>
</dbReference>
<dbReference type="OMA" id="AMWFSDR"/>
<sequence length="274" mass="31986">MSTSAFVKKLASNSRKTRDAALESLEAYLSKSTKLSLLEYEKLWKGMYYSVWFSDRPRTQERLCESLGRLYSDVVPLSKFPTFLDAFFNIMILTWSDIDQWRVDKFYLLIRRVVRHSFKRLKKENWNEEVVAEFVKVLEGGVLSGRKDVPVALPYHLCDLYLDELELVIFEELKQEQDDVDESKGEDGYAEKYEELFKKKLQIVDDVPVTALISPFAKLNKEALLKTLREKCAEEVLNDERLKDWGVTEDDDSEEESEAEADEADADEEEWKGF</sequence>
<dbReference type="InParanoid" id="G3ARN2"/>
<feature type="region of interest" description="Disordered" evidence="5">
    <location>
        <begin position="243"/>
        <end position="274"/>
    </location>
</feature>
<evidence type="ECO:0000256" key="5">
    <source>
        <dbReference type="SAM" id="MobiDB-lite"/>
    </source>
</evidence>
<dbReference type="RefSeq" id="XP_007376563.1">
    <property type="nucleotide sequence ID" value="XM_007376501.1"/>
</dbReference>
<dbReference type="OrthoDB" id="2019504at2759"/>
<protein>
    <recommendedName>
        <fullName evidence="8">Ribosomal RNA-processing protein 1</fullName>
    </recommendedName>
</protein>
<dbReference type="KEGG" id="spaa:SPAPADRAFT_62382"/>
<dbReference type="PANTHER" id="PTHR13026:SF0">
    <property type="entry name" value="RIBOSOMAL RNA PROCESSING 1B"/>
    <property type="match status" value="1"/>
</dbReference>
<comment type="subcellular location">
    <subcellularLocation>
        <location evidence="1">Nucleus</location>
    </subcellularLocation>
</comment>
<dbReference type="Proteomes" id="UP000000709">
    <property type="component" value="Unassembled WGS sequence"/>
</dbReference>
<dbReference type="GO" id="GO:0030687">
    <property type="term" value="C:preribosome, large subunit precursor"/>
    <property type="evidence" value="ECO:0007669"/>
    <property type="project" value="EnsemblFungi"/>
</dbReference>
<keyword evidence="7" id="KW-1185">Reference proteome</keyword>
<comment type="similarity">
    <text evidence="2">Belongs to the RRP1 family.</text>
</comment>
<evidence type="ECO:0000256" key="1">
    <source>
        <dbReference type="ARBA" id="ARBA00004123"/>
    </source>
</evidence>
<keyword evidence="4" id="KW-0539">Nucleus</keyword>
<dbReference type="eggNOG" id="KOG3911">
    <property type="taxonomic scope" value="Eukaryota"/>
</dbReference>
<dbReference type="HOGENOM" id="CLU_022876_0_2_1"/>
<feature type="compositionally biased region" description="Acidic residues" evidence="5">
    <location>
        <begin position="247"/>
        <end position="274"/>
    </location>
</feature>